<dbReference type="PROSITE" id="PS50075">
    <property type="entry name" value="CARRIER"/>
    <property type="match status" value="1"/>
</dbReference>
<dbReference type="SMART" id="SM00822">
    <property type="entry name" value="PKS_KR"/>
    <property type="match status" value="1"/>
</dbReference>
<dbReference type="InterPro" id="IPR006162">
    <property type="entry name" value="Ppantetheine_attach_site"/>
</dbReference>
<dbReference type="AlphaFoldDB" id="A0A482V7I2"/>
<dbReference type="InterPro" id="IPR020843">
    <property type="entry name" value="ER"/>
</dbReference>
<dbReference type="SUPFAM" id="SSF50129">
    <property type="entry name" value="GroES-like"/>
    <property type="match status" value="1"/>
</dbReference>
<dbReference type="InterPro" id="IPR049391">
    <property type="entry name" value="FAS_pseudo-KR"/>
</dbReference>
<dbReference type="PANTHER" id="PTHR43775">
    <property type="entry name" value="FATTY ACID SYNTHASE"/>
    <property type="match status" value="1"/>
</dbReference>
<evidence type="ECO:0000259" key="7">
    <source>
        <dbReference type="PROSITE" id="PS50075"/>
    </source>
</evidence>
<dbReference type="CDD" id="cd05195">
    <property type="entry name" value="enoyl_red"/>
    <property type="match status" value="1"/>
</dbReference>
<dbReference type="Gene3D" id="3.40.50.1820">
    <property type="entry name" value="alpha/beta hydrolase"/>
    <property type="match status" value="1"/>
</dbReference>
<evidence type="ECO:0000256" key="6">
    <source>
        <dbReference type="ARBA" id="ARBA00044883"/>
    </source>
</evidence>
<keyword evidence="3" id="KW-0596">Phosphopantetheine</keyword>
<dbReference type="Gene3D" id="3.40.50.720">
    <property type="entry name" value="NAD(P)-binding Rossmann-like Domain"/>
    <property type="match status" value="1"/>
</dbReference>
<dbReference type="GO" id="GO:0016491">
    <property type="term" value="F:oxidoreductase activity"/>
    <property type="evidence" value="ECO:0007669"/>
    <property type="project" value="InterPro"/>
</dbReference>
<dbReference type="EC" id="2.3.1.85" evidence="1"/>
<comment type="caution">
    <text evidence="8">The sequence shown here is derived from an EMBL/GenBank/DDBJ whole genome shotgun (WGS) entry which is preliminary data.</text>
</comment>
<dbReference type="InterPro" id="IPR013968">
    <property type="entry name" value="PKS_KR"/>
</dbReference>
<dbReference type="SUPFAM" id="SSF47336">
    <property type="entry name" value="ACP-like"/>
    <property type="match status" value="1"/>
</dbReference>
<dbReference type="Pfam" id="PF08659">
    <property type="entry name" value="KR"/>
    <property type="match status" value="1"/>
</dbReference>
<keyword evidence="9" id="KW-1185">Reference proteome</keyword>
<dbReference type="InterPro" id="IPR042104">
    <property type="entry name" value="PKS_dehydratase_sf"/>
</dbReference>
<dbReference type="SUPFAM" id="SSF53474">
    <property type="entry name" value="alpha/beta-Hydrolases"/>
    <property type="match status" value="1"/>
</dbReference>
<feature type="domain" description="Carrier" evidence="7">
    <location>
        <begin position="931"/>
        <end position="1011"/>
    </location>
</feature>
<dbReference type="InterPro" id="IPR011032">
    <property type="entry name" value="GroES-like_sf"/>
</dbReference>
<proteinExistence type="predicted"/>
<dbReference type="Proteomes" id="UP000292052">
    <property type="component" value="Unassembled WGS sequence"/>
</dbReference>
<evidence type="ECO:0000313" key="8">
    <source>
        <dbReference type="EMBL" id="RZB39147.1"/>
    </source>
</evidence>
<dbReference type="InterPro" id="IPR057326">
    <property type="entry name" value="KR_dom"/>
</dbReference>
<dbReference type="EMBL" id="QDEB01130730">
    <property type="protein sequence ID" value="RZB39147.1"/>
    <property type="molecule type" value="Genomic_DNA"/>
</dbReference>
<keyword evidence="5" id="KW-0808">Transferase</keyword>
<dbReference type="Pfam" id="PF13602">
    <property type="entry name" value="ADH_zinc_N_2"/>
    <property type="match status" value="1"/>
</dbReference>
<evidence type="ECO:0000256" key="4">
    <source>
        <dbReference type="ARBA" id="ARBA00022553"/>
    </source>
</evidence>
<evidence type="ECO:0000313" key="9">
    <source>
        <dbReference type="Proteomes" id="UP000292052"/>
    </source>
</evidence>
<dbReference type="InterPro" id="IPR009081">
    <property type="entry name" value="PP-bd_ACP"/>
</dbReference>
<reference evidence="8 9" key="1">
    <citation type="submission" date="2017-03" db="EMBL/GenBank/DDBJ databases">
        <title>Genome of the blue death feigning beetle - Asbolus verrucosus.</title>
        <authorList>
            <person name="Rider S.D."/>
        </authorList>
    </citation>
    <scope>NUCLEOTIDE SEQUENCE [LARGE SCALE GENOMIC DNA]</scope>
    <source>
        <strain evidence="8">Butters</strain>
        <tissue evidence="8">Head and leg muscle</tissue>
    </source>
</reference>
<dbReference type="STRING" id="1661398.A0A482V7I2"/>
<dbReference type="InterPro" id="IPR036736">
    <property type="entry name" value="ACP-like_sf"/>
</dbReference>
<dbReference type="SUPFAM" id="SSF51735">
    <property type="entry name" value="NAD(P)-binding Rossmann-fold domains"/>
    <property type="match status" value="2"/>
</dbReference>
<sequence length="1228" mass="138141">MFHLSIIQMDTRLLYVPTGIKKLLIEPSKLLTLVGNEEECLVPIHLYKDLNTMKCEGVEVCGLQARAISRKKSSLEPVLEKYIFVPNNSQLDLIESIRVNTQIILENSLESKIKAVEIFDDFTDTDSKFLLPLIKEVLEDIPLVSPDFIISTKRTLKEEILGIKTEDFNLAPNNKLLLVIGTKLLQRPILTSILNAVSGNSFVLTREGIEFSPEGIDAIEIITQHVTEKEKLILFRKSEQLSKNIKFIEVLSNHFDWMPEMKKSLKEELNVVVYCQNQELEGIIGLVNCIRREPGGSKVRCFFLNEAPDFDPRNSFYEPQIKKNLAVNVYKNCEWGTYRHLLLEDVGEAESEHCYVNVTSVGDLSSLKWIQGPLKPHFLPIQDGSTLIYSYYCSLNFKDIMIASGRISADLISPDRLEQDKLIGFEFSGRDSSGRRVIGMVHKTALATLIVGFNDFLWTVPENWSLEDAATVPVVYCTVLFLLLSLVTLKRGTTILIHSVTGGVGLAALNVCLYHGCEIFVTVGTQEKRDYLKKHYPQIPGDRIGNSRNTSFLEMVKLQTDGRGVDIVLNSLTGDKLEASIRCLARGGRLLEIGKYDLINDNSLNLLLMEKEISYHAAMLDQIFLQSSEKRKWLQDKIYEGMMLGYVKPLPRTVFKRDEVESAFRFMTTGKHMGKVLINIREEEEQKITEPSKTLFRGVSRFHCDPDKTYIIIGGLGGFGMELADWLILRGATKLVLVSSSGIRTGYQSQRIRIWKSHNVTIHISRNDVTIKQGCIDLIEEATRFGPVDGIFNLAVVLKDGLFEDQTEENFRISLAPKAEATMHLDRVTREYFVIFSSVSCGRGNVGQSNYGMANSIMERICEKRKREGFPALAIQWGAIAEVGLVAKMQKENKELVIGGTLQQRVSSCLEVLDKFLNQKHPIVASMVVAEKLNKNPDSIVEAIAYILNIKDLKNVNRDATLAELGMDSMMGTEVIQILEKDFDIYITAKDIRSLTFAKLMELEEEKKKGNSAKQDKIELGTDFLIKCLPDSENCNLSIIKLPSSVCDEEEAVTVFVFPGIEGVLVSLDLFTRNLKAHVFGVQYSYHNPEDTLEQTAKSILPHMEETVAKEQTFHLICYSFGVIVALEVASLLEIKGYKGKVVAIEGSLTYLRSSSFYHFAHDKIQSSVALLRAKFPMVTDMEDDYGLAEFCEHPVHVTVVEGDHASILNQSELIQAVNEILNSASQP</sequence>
<dbReference type="PROSITE" id="PS00012">
    <property type="entry name" value="PHOSPHOPANTETHEINE"/>
    <property type="match status" value="1"/>
</dbReference>
<accession>A0A482V7I2</accession>
<dbReference type="Gene3D" id="3.10.129.110">
    <property type="entry name" value="Polyketide synthase dehydratase"/>
    <property type="match status" value="1"/>
</dbReference>
<evidence type="ECO:0000256" key="2">
    <source>
        <dbReference type="ARBA" id="ARBA00018769"/>
    </source>
</evidence>
<protein>
    <recommendedName>
        <fullName evidence="2">Fatty acid synthase</fullName>
        <ecNumber evidence="1">2.3.1.85</ecNumber>
    </recommendedName>
</protein>
<dbReference type="InterPro" id="IPR029058">
    <property type="entry name" value="AB_hydrolase_fold"/>
</dbReference>
<dbReference type="GO" id="GO:0006633">
    <property type="term" value="P:fatty acid biosynthetic process"/>
    <property type="evidence" value="ECO:0007669"/>
    <property type="project" value="TreeGrafter"/>
</dbReference>
<comment type="catalytic activity">
    <reaction evidence="6">
        <text>acetyl-CoA + n malonyl-CoA + 2n NADPH + 2n H(+) = a long-chain fatty acid + (n+1) CoA + n CO2 + 2n NADP(+).</text>
        <dbReference type="EC" id="2.3.1.85"/>
    </reaction>
</comment>
<dbReference type="Pfam" id="PF21149">
    <property type="entry name" value="FAS_pseudo-KR"/>
    <property type="match status" value="1"/>
</dbReference>
<evidence type="ECO:0000256" key="3">
    <source>
        <dbReference type="ARBA" id="ARBA00022450"/>
    </source>
</evidence>
<keyword evidence="4" id="KW-0597">Phosphoprotein</keyword>
<evidence type="ECO:0000256" key="1">
    <source>
        <dbReference type="ARBA" id="ARBA00012873"/>
    </source>
</evidence>
<dbReference type="InterPro" id="IPR036291">
    <property type="entry name" value="NAD(P)-bd_dom_sf"/>
</dbReference>
<dbReference type="PANTHER" id="PTHR43775:SF23">
    <property type="entry name" value="FATTY ACID SYNTHASE 3"/>
    <property type="match status" value="1"/>
</dbReference>
<dbReference type="Gene3D" id="1.10.1200.10">
    <property type="entry name" value="ACP-like"/>
    <property type="match status" value="1"/>
</dbReference>
<dbReference type="OrthoDB" id="329835at2759"/>
<dbReference type="Gene3D" id="3.90.180.10">
    <property type="entry name" value="Medium-chain alcohol dehydrogenases, catalytic domain"/>
    <property type="match status" value="1"/>
</dbReference>
<dbReference type="InterPro" id="IPR050091">
    <property type="entry name" value="PKS_NRPS_Biosynth_Enz"/>
</dbReference>
<name>A0A482V7I2_ASBVE</name>
<dbReference type="SMART" id="SM00829">
    <property type="entry name" value="PKS_ER"/>
    <property type="match status" value="1"/>
</dbReference>
<gene>
    <name evidence="8" type="ORF">BDFB_005353</name>
</gene>
<dbReference type="FunFam" id="1.10.1200.10:FF:000013">
    <property type="entry name" value="Fatty acid synthase"/>
    <property type="match status" value="1"/>
</dbReference>
<dbReference type="Pfam" id="PF00550">
    <property type="entry name" value="PP-binding"/>
    <property type="match status" value="1"/>
</dbReference>
<dbReference type="GO" id="GO:0004312">
    <property type="term" value="F:fatty acid synthase activity"/>
    <property type="evidence" value="ECO:0007669"/>
    <property type="project" value="UniProtKB-EC"/>
</dbReference>
<dbReference type="CDD" id="cd08954">
    <property type="entry name" value="KR_1_FAS_SDR_x"/>
    <property type="match status" value="1"/>
</dbReference>
<organism evidence="8 9">
    <name type="scientific">Asbolus verrucosus</name>
    <name type="common">Desert ironclad beetle</name>
    <dbReference type="NCBI Taxonomy" id="1661398"/>
    <lineage>
        <taxon>Eukaryota</taxon>
        <taxon>Metazoa</taxon>
        <taxon>Ecdysozoa</taxon>
        <taxon>Arthropoda</taxon>
        <taxon>Hexapoda</taxon>
        <taxon>Insecta</taxon>
        <taxon>Pterygota</taxon>
        <taxon>Neoptera</taxon>
        <taxon>Endopterygota</taxon>
        <taxon>Coleoptera</taxon>
        <taxon>Polyphaga</taxon>
        <taxon>Cucujiformia</taxon>
        <taxon>Tenebrionidae</taxon>
        <taxon>Pimeliinae</taxon>
        <taxon>Asbolus</taxon>
    </lineage>
</organism>
<evidence type="ECO:0000256" key="5">
    <source>
        <dbReference type="ARBA" id="ARBA00022679"/>
    </source>
</evidence>